<dbReference type="EMBL" id="SISG01000001">
    <property type="protein sequence ID" value="TBN56311.1"/>
    <property type="molecule type" value="Genomic_DNA"/>
</dbReference>
<comment type="caution">
    <text evidence="1">The sequence shown here is derived from an EMBL/GenBank/DDBJ whole genome shotgun (WGS) entry which is preliminary data.</text>
</comment>
<dbReference type="NCBIfam" id="TIGR01509">
    <property type="entry name" value="HAD-SF-IA-v3"/>
    <property type="match status" value="1"/>
</dbReference>
<reference evidence="2" key="1">
    <citation type="submission" date="2019-02" db="EMBL/GenBank/DDBJ databases">
        <title>Glaciihabitans arcticus sp. nov., a psychrotolerant bacterium isolated from polar soil.</title>
        <authorList>
            <person name="Dahal R.H."/>
        </authorList>
    </citation>
    <scope>NUCLEOTIDE SEQUENCE [LARGE SCALE GENOMIC DNA]</scope>
    <source>
        <strain evidence="2">RP-3-7</strain>
    </source>
</reference>
<dbReference type="RefSeq" id="WP_130980421.1">
    <property type="nucleotide sequence ID" value="NZ_SISG01000001.1"/>
</dbReference>
<protein>
    <submittedName>
        <fullName evidence="1">HAD family phosphatase</fullName>
    </submittedName>
</protein>
<dbReference type="Proteomes" id="UP000294194">
    <property type="component" value="Unassembled WGS sequence"/>
</dbReference>
<organism evidence="1 2">
    <name type="scientific">Glaciihabitans arcticus</name>
    <dbReference type="NCBI Taxonomy" id="2668039"/>
    <lineage>
        <taxon>Bacteria</taxon>
        <taxon>Bacillati</taxon>
        <taxon>Actinomycetota</taxon>
        <taxon>Actinomycetes</taxon>
        <taxon>Micrococcales</taxon>
        <taxon>Microbacteriaceae</taxon>
        <taxon>Glaciihabitans</taxon>
    </lineage>
</organism>
<sequence>MNLYLFDFDKTLYQYDFRRRLPEFARLTGVSQYRLASSWWAAGYERRAESGEWPTADEYLDEFARVTGGRRLSLDEWADARSLAMTRIDGSVAAVARAASLGTVSLMSNNPAPFAEALPRLAPDVCALVGDNRLVSCQLGVRKPDPLAFERALDRYGFAAADTFFADDSLENVLGARSIGIHAHHFTSVDGLDAAMAAFAERTR</sequence>
<gene>
    <name evidence="1" type="ORF">EYE40_02255</name>
</gene>
<dbReference type="SUPFAM" id="SSF56784">
    <property type="entry name" value="HAD-like"/>
    <property type="match status" value="1"/>
</dbReference>
<dbReference type="InterPro" id="IPR006439">
    <property type="entry name" value="HAD-SF_hydro_IA"/>
</dbReference>
<dbReference type="PANTHER" id="PTHR43611">
    <property type="entry name" value="ALPHA-D-GLUCOSE 1-PHOSPHATE PHOSPHATASE"/>
    <property type="match status" value="1"/>
</dbReference>
<dbReference type="AlphaFoldDB" id="A0A4Q9GNN0"/>
<dbReference type="SFLD" id="SFLDS00003">
    <property type="entry name" value="Haloacid_Dehalogenase"/>
    <property type="match status" value="1"/>
</dbReference>
<dbReference type="Gene3D" id="3.40.50.1000">
    <property type="entry name" value="HAD superfamily/HAD-like"/>
    <property type="match status" value="1"/>
</dbReference>
<evidence type="ECO:0000313" key="2">
    <source>
        <dbReference type="Proteomes" id="UP000294194"/>
    </source>
</evidence>
<dbReference type="Pfam" id="PF00702">
    <property type="entry name" value="Hydrolase"/>
    <property type="match status" value="1"/>
</dbReference>
<dbReference type="SFLD" id="SFLDG01129">
    <property type="entry name" value="C1.5:_HAD__Beta-PGM__Phosphata"/>
    <property type="match status" value="1"/>
</dbReference>
<dbReference type="InterPro" id="IPR023214">
    <property type="entry name" value="HAD_sf"/>
</dbReference>
<proteinExistence type="predicted"/>
<dbReference type="Gene3D" id="1.10.150.240">
    <property type="entry name" value="Putative phosphatase, domain 2"/>
    <property type="match status" value="1"/>
</dbReference>
<keyword evidence="2" id="KW-1185">Reference proteome</keyword>
<name>A0A4Q9GNN0_9MICO</name>
<dbReference type="InterPro" id="IPR023198">
    <property type="entry name" value="PGP-like_dom2"/>
</dbReference>
<dbReference type="InterPro" id="IPR036412">
    <property type="entry name" value="HAD-like_sf"/>
</dbReference>
<evidence type="ECO:0000313" key="1">
    <source>
        <dbReference type="EMBL" id="TBN56311.1"/>
    </source>
</evidence>
<accession>A0A4Q9GNN0</accession>
<dbReference type="PANTHER" id="PTHR43611:SF3">
    <property type="entry name" value="FLAVIN MONONUCLEOTIDE HYDROLASE 1, CHLOROPLATIC"/>
    <property type="match status" value="1"/>
</dbReference>